<feature type="region of interest" description="Disordered" evidence="1">
    <location>
        <begin position="776"/>
        <end position="796"/>
    </location>
</feature>
<organism evidence="4 5">
    <name type="scientific">Prevotella bivia DNF00320</name>
    <dbReference type="NCBI Taxonomy" id="1401068"/>
    <lineage>
        <taxon>Bacteria</taxon>
        <taxon>Pseudomonadati</taxon>
        <taxon>Bacteroidota</taxon>
        <taxon>Bacteroidia</taxon>
        <taxon>Bacteroidales</taxon>
        <taxon>Prevotellaceae</taxon>
        <taxon>Prevotella</taxon>
    </lineage>
</organism>
<dbReference type="Proteomes" id="UP000029525">
    <property type="component" value="Unassembled WGS sequence"/>
</dbReference>
<keyword evidence="2" id="KW-0732">Signal</keyword>
<evidence type="ECO:0000256" key="2">
    <source>
        <dbReference type="SAM" id="SignalP"/>
    </source>
</evidence>
<dbReference type="RefSeq" id="WP_036867361.1">
    <property type="nucleotide sequence ID" value="NZ_JRNQ01000043.1"/>
</dbReference>
<evidence type="ECO:0000313" key="4">
    <source>
        <dbReference type="EMBL" id="KGF44278.1"/>
    </source>
</evidence>
<dbReference type="GO" id="GO:1990351">
    <property type="term" value="C:transporter complex"/>
    <property type="evidence" value="ECO:0007669"/>
    <property type="project" value="TreeGrafter"/>
</dbReference>
<accession>A0A096AB37</accession>
<name>A0A096AB37_9BACT</name>
<dbReference type="PANTHER" id="PTHR30189:SF1">
    <property type="entry name" value="LPS-ASSEMBLY PROTEIN LPTD"/>
    <property type="match status" value="1"/>
</dbReference>
<feature type="compositionally biased region" description="Basic and acidic residues" evidence="1">
    <location>
        <begin position="776"/>
        <end position="790"/>
    </location>
</feature>
<feature type="compositionally biased region" description="Polar residues" evidence="1">
    <location>
        <begin position="35"/>
        <end position="46"/>
    </location>
</feature>
<dbReference type="EMBL" id="JRNQ01000043">
    <property type="protein sequence ID" value="KGF44278.1"/>
    <property type="molecule type" value="Genomic_DNA"/>
</dbReference>
<gene>
    <name evidence="4" type="ORF">HMPREF0647_07195</name>
</gene>
<keyword evidence="4" id="KW-0418">Kinase</keyword>
<dbReference type="OrthoDB" id="9802320at2"/>
<reference evidence="4 5" key="1">
    <citation type="submission" date="2014-07" db="EMBL/GenBank/DDBJ databases">
        <authorList>
            <person name="McCorrison J."/>
            <person name="Sanka R."/>
            <person name="Torralba M."/>
            <person name="Gillis M."/>
            <person name="Haft D.H."/>
            <person name="Methe B."/>
            <person name="Sutton G."/>
            <person name="Nelson K.E."/>
        </authorList>
    </citation>
    <scope>NUCLEOTIDE SEQUENCE [LARGE SCALE GENOMIC DNA]</scope>
    <source>
        <strain evidence="4 5">DNF00320</strain>
    </source>
</reference>
<dbReference type="InterPro" id="IPR050218">
    <property type="entry name" value="LptD"/>
</dbReference>
<dbReference type="GO" id="GO:0009279">
    <property type="term" value="C:cell outer membrane"/>
    <property type="evidence" value="ECO:0007669"/>
    <property type="project" value="TreeGrafter"/>
</dbReference>
<feature type="domain" description="LPS-assembly protein LptD central" evidence="3">
    <location>
        <begin position="252"/>
        <end position="729"/>
    </location>
</feature>
<comment type="caution">
    <text evidence="4">The sequence shown here is derived from an EMBL/GenBank/DDBJ whole genome shotgun (WGS) entry which is preliminary data.</text>
</comment>
<dbReference type="PANTHER" id="PTHR30189">
    <property type="entry name" value="LPS-ASSEMBLY PROTEIN"/>
    <property type="match status" value="1"/>
</dbReference>
<dbReference type="GO" id="GO:0016301">
    <property type="term" value="F:kinase activity"/>
    <property type="evidence" value="ECO:0007669"/>
    <property type="project" value="UniProtKB-KW"/>
</dbReference>
<keyword evidence="4" id="KW-0808">Transferase</keyword>
<feature type="chain" id="PRO_5001916847" evidence="2">
    <location>
        <begin position="20"/>
        <end position="952"/>
    </location>
</feature>
<proteinExistence type="predicted"/>
<sequence>MRNKTIIALFMFTIVFAMASINMPLPKGKNASKAKPNTVSPDTITYPTRGKASKQPVLHTADTSAVDTTQMDSLQRSIYLHNKAVDDSIRADSIMRMRSKGINSPVNYAADDSIVYNAKTGTAYLYGNSKVDYENMKLKSDRVSMNMDSSLVRAMGTIDSTAEGGVKGKPVFNMGSDEYTTDSMAFNFKSKKGLIKGIYTHQEEGYLSGEVGKRDSLGVIYLQHGRYTTCDKPHPDFYIALSRAKVRPGKDVVFGPAYLVVADVPLPLAIPYGFFPFSKKYSSGLIMPSYGEEYERGFYLRDGGYYFAINDKWDLKLLGEIYTQGSWGVSVASNYRKRYRYAGSFLFSYQDTRLGDKGFPDYSRQESFKLQWSHRQDAKANPFSSLSASVNFASSSYERNNLNSMYNPQTLTQSTRTSSVSYSTGFSSIGLSLSATANLSQNMRDSMIALTLPDINLSISRFYPFKRKYAVGKERWYEKISMSYTGQLSNSINTKEDRLFKSNLIRDWKNAFQHSIPIQGNFTLFNYINITPSFQFTDRMYSNKVTRSWDNKLGKEVADTTYGFHNVYNWSLNLGLSTKLYGFYIPNRKIFGSKIIAVRHVITPTVSFSYSPNFGARRYGYWDSYQKTDAKGNVTLVDYSPYQDQLYGVPGKGKSGLLSWDVSNNVEMKVRSDKDSLGYKKVSIIDELGFAMSYNAAAEVRRWSNLTMRLRLKLTKSYTFSMNARFATYAWEVGSDGSIQQSNHTELHFGRMPRFQGFSQNISYTLSPEKIKKLFNREERDNPNDSHDDSEGVDTNIESNIDDTLEKGKHKAKQKGGNIAETDEDGYMKFNMPWSLTFGYGITMREDVGGKFLYDKMRYAYKFSQTLNVSGNIRISDGWNINFSSGYDFDNHRLSMTTASLSRDLHCFNMSASVVLAPYTSYNFTFRANASTLTDALKYDKHSGFSQNVQWY</sequence>
<dbReference type="InterPro" id="IPR045659">
    <property type="entry name" value="LptD_2"/>
</dbReference>
<feature type="signal peptide" evidence="2">
    <location>
        <begin position="1"/>
        <end position="19"/>
    </location>
</feature>
<protein>
    <submittedName>
        <fullName evidence="4">Kinase</fullName>
    </submittedName>
</protein>
<evidence type="ECO:0000259" key="3">
    <source>
        <dbReference type="Pfam" id="PF19838"/>
    </source>
</evidence>
<dbReference type="Gene3D" id="2.60.450.10">
    <property type="entry name" value="Lipopolysaccharide (LPS) transport protein A like domain"/>
    <property type="match status" value="1"/>
</dbReference>
<evidence type="ECO:0000313" key="5">
    <source>
        <dbReference type="Proteomes" id="UP000029525"/>
    </source>
</evidence>
<feature type="region of interest" description="Disordered" evidence="1">
    <location>
        <begin position="28"/>
        <end position="55"/>
    </location>
</feature>
<dbReference type="AlphaFoldDB" id="A0A096AB37"/>
<dbReference type="Pfam" id="PF19838">
    <property type="entry name" value="LptD_2"/>
    <property type="match status" value="1"/>
</dbReference>
<evidence type="ECO:0000256" key="1">
    <source>
        <dbReference type="SAM" id="MobiDB-lite"/>
    </source>
</evidence>